<comment type="caution">
    <text evidence="2">The sequence shown here is derived from an EMBL/GenBank/DDBJ whole genome shotgun (WGS) entry which is preliminary data.</text>
</comment>
<accession>A0ABV6XTX5</accession>
<proteinExistence type="predicted"/>
<feature type="compositionally biased region" description="Gly residues" evidence="1">
    <location>
        <begin position="382"/>
        <end position="394"/>
    </location>
</feature>
<feature type="compositionally biased region" description="Polar residues" evidence="1">
    <location>
        <begin position="526"/>
        <end position="537"/>
    </location>
</feature>
<evidence type="ECO:0008006" key="4">
    <source>
        <dbReference type="Google" id="ProtNLM"/>
    </source>
</evidence>
<keyword evidence="3" id="KW-1185">Reference proteome</keyword>
<protein>
    <recommendedName>
        <fullName evidence="4">PPE family domain-containing protein</fullName>
    </recommendedName>
</protein>
<feature type="compositionally biased region" description="Low complexity" evidence="1">
    <location>
        <begin position="465"/>
        <end position="488"/>
    </location>
</feature>
<feature type="region of interest" description="Disordered" evidence="1">
    <location>
        <begin position="465"/>
        <end position="537"/>
    </location>
</feature>
<feature type="compositionally biased region" description="Gly residues" evidence="1">
    <location>
        <begin position="316"/>
        <end position="330"/>
    </location>
</feature>
<organism evidence="2 3">
    <name type="scientific">Streptacidiphilus jeojiensis</name>
    <dbReference type="NCBI Taxonomy" id="3229225"/>
    <lineage>
        <taxon>Bacteria</taxon>
        <taxon>Bacillati</taxon>
        <taxon>Actinomycetota</taxon>
        <taxon>Actinomycetes</taxon>
        <taxon>Kitasatosporales</taxon>
        <taxon>Streptomycetaceae</taxon>
        <taxon>Streptacidiphilus</taxon>
    </lineage>
</organism>
<feature type="compositionally biased region" description="Gly residues" evidence="1">
    <location>
        <begin position="489"/>
        <end position="507"/>
    </location>
</feature>
<dbReference type="Proteomes" id="UP001592581">
    <property type="component" value="Unassembled WGS sequence"/>
</dbReference>
<dbReference type="RefSeq" id="WP_380566784.1">
    <property type="nucleotide sequence ID" value="NZ_JBEUKS010000010.1"/>
</dbReference>
<name>A0ABV6XTX5_9ACTN</name>
<evidence type="ECO:0000313" key="2">
    <source>
        <dbReference type="EMBL" id="MFC1441713.1"/>
    </source>
</evidence>
<dbReference type="EMBL" id="JBEUKS010000010">
    <property type="protein sequence ID" value="MFC1441713.1"/>
    <property type="molecule type" value="Genomic_DNA"/>
</dbReference>
<evidence type="ECO:0000313" key="3">
    <source>
        <dbReference type="Proteomes" id="UP001592581"/>
    </source>
</evidence>
<evidence type="ECO:0000256" key="1">
    <source>
        <dbReference type="SAM" id="MobiDB-lite"/>
    </source>
</evidence>
<feature type="compositionally biased region" description="Gly residues" evidence="1">
    <location>
        <begin position="288"/>
        <end position="301"/>
    </location>
</feature>
<feature type="region of interest" description="Disordered" evidence="1">
    <location>
        <begin position="229"/>
        <end position="426"/>
    </location>
</feature>
<sequence>MRDSGGGDSWSANTNFEQFTHADLLKMMAGANPAAVTKVGTTLAEASTHMQSLADDLATHINGLVWDGDAGDAFKTWARQVVSATDTLAIFTSNTAVGINMAGETLSSTQVPPIPAADQATVDAYKKQFGAQTVIGTDGEAKVAKPLFSTNPTLNSGTVSPAISHLVSQETAYQAQTRLDAAHQEAIGQMEKLGGAYVGAQSTLTVSTIPTFPPTPAALMPPQGSGIYSSGGNLGEVSKGSTSSGVTGGVVTTASGTKTTKKSTSGSSSGDDPAPSTFEPVTSPGSSSGTGTGGGSTGGSGSTTLQGVGDPNNPSGSGGTNTGGGGGTTGGSSSSNGGTGGGNGSVIAPPPGGVNGGTNNGSQGPGGVTSGGTEPGGSSSTGIGGGNSRTGGVTGEPETGIHGGVPTPVSARSTSRSGSGVIGAEGDGAGMSASALGRGRIGGGSAGVEGAATGGAASMAESAGSSTARSGLGSSAAGEGAAAAAAEGHGSGMMPMGGGGMGGAAGGKGRRRQRAAYLTEDEETWTQDVQANPTVIQ</sequence>
<gene>
    <name evidence="2" type="ORF">ABUW04_26010</name>
</gene>
<reference evidence="2 3" key="1">
    <citation type="submission" date="2024-06" db="EMBL/GenBank/DDBJ databases">
        <authorList>
            <person name="Lee S.D."/>
        </authorList>
    </citation>
    <scope>NUCLEOTIDE SEQUENCE [LARGE SCALE GENOMIC DNA]</scope>
    <source>
        <strain evidence="2 3">N1-10</strain>
    </source>
</reference>
<feature type="compositionally biased region" description="Gly residues" evidence="1">
    <location>
        <begin position="353"/>
        <end position="375"/>
    </location>
</feature>
<feature type="compositionally biased region" description="Low complexity" evidence="1">
    <location>
        <begin position="237"/>
        <end position="270"/>
    </location>
</feature>